<sequence length="248" mass="28436">MDREDIDEAAILCKGLCLQHGYFAIENLDFELKKGYITGLIGRNGAGKTTLIKMIGNSIDREQGMIYYDGMVYNGHEVLVKKKISIVYSKPNINLNATPKNIACALDIIEPWFSYEYFSEKMFQLKLDDKMKLRKYSNGMLKKFMLILALSRRPEILILDEPTSEVDPVSRVEMLDMIQEFMEDENHTVLFSTHITSDLDKIADYVTMIQDGKILFSDEKESLKKQFSSGVNLPSIEEIMCRESLKGE</sequence>
<protein>
    <submittedName>
        <fullName evidence="5">ABC transporter ATP-binding protein</fullName>
    </submittedName>
</protein>
<dbReference type="InterPro" id="IPR003593">
    <property type="entry name" value="AAA+_ATPase"/>
</dbReference>
<dbReference type="PANTHER" id="PTHR42939">
    <property type="entry name" value="ABC TRANSPORTER ATP-BINDING PROTEIN ALBC-RELATED"/>
    <property type="match status" value="1"/>
</dbReference>
<dbReference type="Proteomes" id="UP000255036">
    <property type="component" value="Unassembled WGS sequence"/>
</dbReference>
<gene>
    <name evidence="5" type="ORF">DWV06_09060</name>
</gene>
<dbReference type="SMART" id="SM00382">
    <property type="entry name" value="AAA"/>
    <property type="match status" value="1"/>
</dbReference>
<evidence type="ECO:0000259" key="4">
    <source>
        <dbReference type="PROSITE" id="PS50893"/>
    </source>
</evidence>
<organism evidence="5 6">
    <name type="scientific">Anaerosacchariphilus polymeriproducens</name>
    <dbReference type="NCBI Taxonomy" id="1812858"/>
    <lineage>
        <taxon>Bacteria</taxon>
        <taxon>Bacillati</taxon>
        <taxon>Bacillota</taxon>
        <taxon>Clostridia</taxon>
        <taxon>Lachnospirales</taxon>
        <taxon>Lachnospiraceae</taxon>
        <taxon>Anaerosacchariphilus</taxon>
    </lineage>
</organism>
<dbReference type="PROSITE" id="PS50893">
    <property type="entry name" value="ABC_TRANSPORTER_2"/>
    <property type="match status" value="1"/>
</dbReference>
<evidence type="ECO:0000256" key="2">
    <source>
        <dbReference type="ARBA" id="ARBA00022741"/>
    </source>
</evidence>
<dbReference type="InterPro" id="IPR027417">
    <property type="entry name" value="P-loop_NTPase"/>
</dbReference>
<keyword evidence="3 5" id="KW-0067">ATP-binding</keyword>
<dbReference type="GO" id="GO:0005524">
    <property type="term" value="F:ATP binding"/>
    <property type="evidence" value="ECO:0007669"/>
    <property type="project" value="UniProtKB-KW"/>
</dbReference>
<evidence type="ECO:0000313" key="6">
    <source>
        <dbReference type="Proteomes" id="UP000255036"/>
    </source>
</evidence>
<dbReference type="AlphaFoldDB" id="A0A371AVI1"/>
<feature type="domain" description="ABC transporter" evidence="4">
    <location>
        <begin position="1"/>
        <end position="236"/>
    </location>
</feature>
<dbReference type="GO" id="GO:0016887">
    <property type="term" value="F:ATP hydrolysis activity"/>
    <property type="evidence" value="ECO:0007669"/>
    <property type="project" value="InterPro"/>
</dbReference>
<evidence type="ECO:0000313" key="5">
    <source>
        <dbReference type="EMBL" id="RDU23573.1"/>
    </source>
</evidence>
<keyword evidence="1" id="KW-0813">Transport</keyword>
<name>A0A371AVI1_9FIRM</name>
<reference evidence="5 6" key="1">
    <citation type="submission" date="2018-07" db="EMBL/GenBank/DDBJ databases">
        <title>Anaerosacharophilus polymeroproducens gen. nov. sp. nov., an anaerobic bacterium isolated from salt field.</title>
        <authorList>
            <person name="Kim W."/>
            <person name="Yang S.-H."/>
            <person name="Oh J."/>
            <person name="Lee J.-H."/>
            <person name="Kwon K.K."/>
        </authorList>
    </citation>
    <scope>NUCLEOTIDE SEQUENCE [LARGE SCALE GENOMIC DNA]</scope>
    <source>
        <strain evidence="5 6">MCWD5</strain>
    </source>
</reference>
<evidence type="ECO:0000256" key="3">
    <source>
        <dbReference type="ARBA" id="ARBA00022840"/>
    </source>
</evidence>
<dbReference type="EMBL" id="QRCT01000023">
    <property type="protein sequence ID" value="RDU23573.1"/>
    <property type="molecule type" value="Genomic_DNA"/>
</dbReference>
<dbReference type="InterPro" id="IPR003439">
    <property type="entry name" value="ABC_transporter-like_ATP-bd"/>
</dbReference>
<accession>A0A371AVI1</accession>
<evidence type="ECO:0000256" key="1">
    <source>
        <dbReference type="ARBA" id="ARBA00022448"/>
    </source>
</evidence>
<dbReference type="CDD" id="cd03230">
    <property type="entry name" value="ABC_DR_subfamily_A"/>
    <property type="match status" value="1"/>
</dbReference>
<dbReference type="OrthoDB" id="9804819at2"/>
<dbReference type="SUPFAM" id="SSF52540">
    <property type="entry name" value="P-loop containing nucleoside triphosphate hydrolases"/>
    <property type="match status" value="1"/>
</dbReference>
<dbReference type="RefSeq" id="WP_115481862.1">
    <property type="nucleotide sequence ID" value="NZ_QRCT01000023.1"/>
</dbReference>
<comment type="caution">
    <text evidence="5">The sequence shown here is derived from an EMBL/GenBank/DDBJ whole genome shotgun (WGS) entry which is preliminary data.</text>
</comment>
<dbReference type="PANTHER" id="PTHR42939:SF3">
    <property type="entry name" value="ABC TRANSPORTER ATP-BINDING COMPONENT"/>
    <property type="match status" value="1"/>
</dbReference>
<dbReference type="InterPro" id="IPR051782">
    <property type="entry name" value="ABC_Transporter_VariousFunc"/>
</dbReference>
<dbReference type="Pfam" id="PF00005">
    <property type="entry name" value="ABC_tran"/>
    <property type="match status" value="1"/>
</dbReference>
<proteinExistence type="predicted"/>
<keyword evidence="2" id="KW-0547">Nucleotide-binding</keyword>
<dbReference type="Gene3D" id="3.40.50.300">
    <property type="entry name" value="P-loop containing nucleotide triphosphate hydrolases"/>
    <property type="match status" value="1"/>
</dbReference>
<keyword evidence="6" id="KW-1185">Reference proteome</keyword>